<organism evidence="2 3">
    <name type="scientific">Candidatus Nesciobacter abundans</name>
    <dbReference type="NCBI Taxonomy" id="2601668"/>
    <lineage>
        <taxon>Bacteria</taxon>
        <taxon>Pseudomonadati</taxon>
        <taxon>Pseudomonadota</taxon>
        <taxon>Alphaproteobacteria</taxon>
        <taxon>Holosporales</taxon>
        <taxon>Holosporaceae</taxon>
        <taxon>Candidatus Nesciobacter</taxon>
    </lineage>
</organism>
<dbReference type="SUPFAM" id="SSF51206">
    <property type="entry name" value="cAMP-binding domain-like"/>
    <property type="match status" value="1"/>
</dbReference>
<keyword evidence="3" id="KW-1185">Reference proteome</keyword>
<name>A0A5C0UGJ5_9PROT</name>
<feature type="domain" description="Type 2A encapsulin shell protein SrpI-like" evidence="1">
    <location>
        <begin position="192"/>
        <end position="440"/>
    </location>
</feature>
<reference evidence="2 3" key="1">
    <citation type="submission" date="2019-08" db="EMBL/GenBank/DDBJ databases">
        <title>Highly reduced genomes of protist endosymbionts show evolutionary convergence.</title>
        <authorList>
            <person name="George E."/>
            <person name="Husnik F."/>
            <person name="Tashyreva D."/>
            <person name="Prokopchuk G."/>
            <person name="Horak A."/>
            <person name="Kwong W.K."/>
            <person name="Lukes J."/>
            <person name="Keeling P.J."/>
        </authorList>
    </citation>
    <scope>NUCLEOTIDE SEQUENCE [LARGE SCALE GENOMIC DNA]</scope>
    <source>
        <strain evidence="2">1604HC</strain>
    </source>
</reference>
<dbReference type="KEGG" id="nabu:FZC36_00105"/>
<sequence>MEKMENRKSNSISNSKILSGVQSSNIFAEFITPKLFMRMLPWIDLETGIFRINRVYKNKSYASDMDLESISKIPIFNGLAQEKINFLKENCVVKDCSLGDEIIDDKKSLYVILSGEYQLNTLNQNNRKVVVANLASGKFFKKKNSCSHSVMLKTFMPGKLMIVPEEVVNKIFDASHKDNYLEKPISCKYDYETGEQVCSLISSYEGEPEIPRGFTKYSENPKEIELDVIQAVTGLHTRVHELYNNPNPQLESQLRIVIANILEREEWEIFNNSNHGLINQVSMDRIMTTRTGPATPEDLDDLLALLWKEPSVIVAHPKAIASFGRECTKRGVPPVVEEVFGSKVITWRGVPIIPCDKMPIKTNGLGYKTTSMMAIRLGYEKQGVVGLHKKEVSYGGVPSLSVKKMGIDENSVMNYLVSKYYNVVALVDDSMAMLTNIEIGHYHD</sequence>
<dbReference type="InterPro" id="IPR014710">
    <property type="entry name" value="RmlC-like_jellyroll"/>
</dbReference>
<protein>
    <recommendedName>
        <fullName evidence="1">Type 2A encapsulin shell protein SrpI-like domain-containing protein</fullName>
    </recommendedName>
</protein>
<dbReference type="RefSeq" id="WP_148971973.1">
    <property type="nucleotide sequence ID" value="NZ_CP043314.1"/>
</dbReference>
<evidence type="ECO:0000259" key="1">
    <source>
        <dbReference type="Pfam" id="PF19307"/>
    </source>
</evidence>
<dbReference type="OrthoDB" id="181419at2"/>
<dbReference type="AlphaFoldDB" id="A0A5C0UGJ5"/>
<dbReference type="Gene3D" id="2.60.120.10">
    <property type="entry name" value="Jelly Rolls"/>
    <property type="match status" value="1"/>
</dbReference>
<dbReference type="InterPro" id="IPR045641">
    <property type="entry name" value="SrpI-like"/>
</dbReference>
<proteinExistence type="predicted"/>
<dbReference type="Proteomes" id="UP000324924">
    <property type="component" value="Chromosome"/>
</dbReference>
<dbReference type="InterPro" id="IPR018490">
    <property type="entry name" value="cNMP-bd_dom_sf"/>
</dbReference>
<dbReference type="EMBL" id="CP043314">
    <property type="protein sequence ID" value="QEK38850.1"/>
    <property type="molecule type" value="Genomic_DNA"/>
</dbReference>
<evidence type="ECO:0000313" key="3">
    <source>
        <dbReference type="Proteomes" id="UP000324924"/>
    </source>
</evidence>
<gene>
    <name evidence="2" type="ORF">FZC36_00105</name>
</gene>
<dbReference type="Pfam" id="PF19307">
    <property type="entry name" value="SrpI-like"/>
    <property type="match status" value="1"/>
</dbReference>
<accession>A0A5C0UGJ5</accession>
<evidence type="ECO:0000313" key="2">
    <source>
        <dbReference type="EMBL" id="QEK38850.1"/>
    </source>
</evidence>